<name>A0A6J5KVC5_9CAUD</name>
<evidence type="ECO:0000313" key="2">
    <source>
        <dbReference type="EMBL" id="CAB5208664.1"/>
    </source>
</evidence>
<dbReference type="EMBL" id="LR798231">
    <property type="protein sequence ID" value="CAB5208664.1"/>
    <property type="molecule type" value="Genomic_DNA"/>
</dbReference>
<sequence length="240" mass="26423">MPSGFQQDQNQLTPSYYRVVISCGNNSAFWYATDDNNGPDSTGRISPYAYDNFSDSGLPSTVDYSRSLARGNLRFQGILSAIENLADCQILDVEVDAELTANAQADNQQIAFTVKFDRDEGVFPAYCAIRKQEGANSNGTTNAADYDGVSYPQYYLYVDNGDTANNIVDCLRDTIWKSLATGITRSTRVFRTLLDSDPRTGEGFQEVLTASKPFNNDSNAYNDISVNEIDGTTTTLVSNY</sequence>
<reference evidence="1" key="1">
    <citation type="submission" date="2020-04" db="EMBL/GenBank/DDBJ databases">
        <authorList>
            <person name="Chiriac C."/>
            <person name="Salcher M."/>
            <person name="Ghai R."/>
            <person name="Kavagutti S V."/>
        </authorList>
    </citation>
    <scope>NUCLEOTIDE SEQUENCE</scope>
</reference>
<gene>
    <name evidence="2" type="ORF">UFOVP181_110</name>
    <name evidence="1" type="ORF">UFOVP57_52</name>
</gene>
<evidence type="ECO:0000313" key="1">
    <source>
        <dbReference type="EMBL" id="CAB4125125.1"/>
    </source>
</evidence>
<organism evidence="1">
    <name type="scientific">uncultured Caudovirales phage</name>
    <dbReference type="NCBI Taxonomy" id="2100421"/>
    <lineage>
        <taxon>Viruses</taxon>
        <taxon>Duplodnaviria</taxon>
        <taxon>Heunggongvirae</taxon>
        <taxon>Uroviricota</taxon>
        <taxon>Caudoviricetes</taxon>
        <taxon>Peduoviridae</taxon>
        <taxon>Maltschvirus</taxon>
        <taxon>Maltschvirus maltsch</taxon>
    </lineage>
</organism>
<protein>
    <submittedName>
        <fullName evidence="1">Uncharacterized protein</fullName>
    </submittedName>
</protein>
<accession>A0A6J5KVC5</accession>
<proteinExistence type="predicted"/>
<dbReference type="EMBL" id="LR796187">
    <property type="protein sequence ID" value="CAB4125125.1"/>
    <property type="molecule type" value="Genomic_DNA"/>
</dbReference>